<gene>
    <name evidence="1" type="ORF">Cboi01_000286400</name>
</gene>
<comment type="caution">
    <text evidence="1">The sequence shown here is derived from an EMBL/GenBank/DDBJ whole genome shotgun (WGS) entry which is preliminary data.</text>
</comment>
<proteinExistence type="predicted"/>
<reference evidence="1" key="1">
    <citation type="submission" date="2023-04" db="EMBL/GenBank/DDBJ databases">
        <title>Candida boidinii NBRC 1967.</title>
        <authorList>
            <person name="Ichikawa N."/>
            <person name="Sato H."/>
            <person name="Tonouchi N."/>
        </authorList>
    </citation>
    <scope>NUCLEOTIDE SEQUENCE</scope>
    <source>
        <strain evidence="1">NBRC 1967</strain>
    </source>
</reference>
<dbReference type="EMBL" id="BSXV01001408">
    <property type="protein sequence ID" value="GME92738.1"/>
    <property type="molecule type" value="Genomic_DNA"/>
</dbReference>
<name>A0ACB5TQB0_CANBO</name>
<evidence type="ECO:0000313" key="1">
    <source>
        <dbReference type="EMBL" id="GME92738.1"/>
    </source>
</evidence>
<accession>A0ACB5TQB0</accession>
<dbReference type="Proteomes" id="UP001165101">
    <property type="component" value="Unassembled WGS sequence"/>
</dbReference>
<sequence length="150" mass="17157">MEKKLNEVTKFYEEENNRLKTEIENKDGALKDNRNETVYALKKLFEEKVSGLDRVVANLQEEISRKEETIVQLGTTQPINISSDSKQRAHEDYPQVFKYRNTIPSPFRRRSPANTIGLPGIHDSSFSRNMGAMSKIHNHGNNTFSSPSSD</sequence>
<keyword evidence="2" id="KW-1185">Reference proteome</keyword>
<organism evidence="1 2">
    <name type="scientific">Candida boidinii</name>
    <name type="common">Yeast</name>
    <dbReference type="NCBI Taxonomy" id="5477"/>
    <lineage>
        <taxon>Eukaryota</taxon>
        <taxon>Fungi</taxon>
        <taxon>Dikarya</taxon>
        <taxon>Ascomycota</taxon>
        <taxon>Saccharomycotina</taxon>
        <taxon>Pichiomycetes</taxon>
        <taxon>Pichiales</taxon>
        <taxon>Pichiaceae</taxon>
        <taxon>Ogataea</taxon>
        <taxon>Ogataea/Candida clade</taxon>
    </lineage>
</organism>
<protein>
    <submittedName>
        <fullName evidence="1">Unnamed protein product</fullName>
    </submittedName>
</protein>
<evidence type="ECO:0000313" key="2">
    <source>
        <dbReference type="Proteomes" id="UP001165101"/>
    </source>
</evidence>